<dbReference type="SUPFAM" id="SSF51445">
    <property type="entry name" value="(Trans)glycosidases"/>
    <property type="match status" value="1"/>
</dbReference>
<dbReference type="Pfam" id="PF21317">
    <property type="entry name" value="BetaGal_ABD_1"/>
    <property type="match status" value="1"/>
</dbReference>
<dbReference type="FunFam" id="2.60.120.260:FF:000049">
    <property type="entry name" value="Beta-galactosidase"/>
    <property type="match status" value="1"/>
</dbReference>
<dbReference type="PRINTS" id="PR00742">
    <property type="entry name" value="GLHYDRLASE35"/>
</dbReference>
<evidence type="ECO:0000313" key="8">
    <source>
        <dbReference type="Proteomes" id="UP000264840"/>
    </source>
</evidence>
<dbReference type="GeneTree" id="ENSGT00950000182942"/>
<accession>A0A3Q2V024</accession>
<dbReference type="Proteomes" id="UP000264840">
    <property type="component" value="Unplaced"/>
</dbReference>
<dbReference type="Pfam" id="PF21467">
    <property type="entry name" value="BetaGal_gal-bd"/>
    <property type="match status" value="1"/>
</dbReference>
<dbReference type="InterPro" id="IPR048912">
    <property type="entry name" value="BetaGal1-like_ABD1"/>
</dbReference>
<dbReference type="InterPro" id="IPR008979">
    <property type="entry name" value="Galactose-bd-like_sf"/>
</dbReference>
<evidence type="ECO:0000259" key="6">
    <source>
        <dbReference type="Pfam" id="PF21467"/>
    </source>
</evidence>
<dbReference type="GO" id="GO:0005975">
    <property type="term" value="P:carbohydrate metabolic process"/>
    <property type="evidence" value="ECO:0007669"/>
    <property type="project" value="InterPro"/>
</dbReference>
<evidence type="ECO:0000256" key="3">
    <source>
        <dbReference type="ARBA" id="ARBA00023295"/>
    </source>
</evidence>
<protein>
    <submittedName>
        <fullName evidence="7">Beta-galactosidase-1-like protein 2</fullName>
    </submittedName>
</protein>
<feature type="domain" description="Beta-galactosidase 1-like first all-beta" evidence="5">
    <location>
        <begin position="345"/>
        <end position="446"/>
    </location>
</feature>
<feature type="domain" description="Glycoside hydrolase 35 catalytic" evidence="4">
    <location>
        <begin position="13"/>
        <end position="147"/>
    </location>
</feature>
<dbReference type="InterPro" id="IPR026283">
    <property type="entry name" value="B-gal_1-like"/>
</dbReference>
<dbReference type="OMA" id="GSEIVHN"/>
<dbReference type="InterPro" id="IPR017853">
    <property type="entry name" value="GH"/>
</dbReference>
<evidence type="ECO:0000259" key="5">
    <source>
        <dbReference type="Pfam" id="PF21317"/>
    </source>
</evidence>
<dbReference type="STRING" id="8153.ENSHBUP00000003600"/>
<dbReference type="Ensembl" id="ENSHBUT00000010124.1">
    <property type="protein sequence ID" value="ENSHBUP00000003600.1"/>
    <property type="gene ID" value="ENSHBUG00000004868.1"/>
</dbReference>
<dbReference type="AlphaFoldDB" id="A0A3Q2V024"/>
<proteinExistence type="inferred from homology"/>
<name>A0A3Q2V024_HAPBU</name>
<evidence type="ECO:0000313" key="7">
    <source>
        <dbReference type="Ensembl" id="ENSHBUP00000003600.1"/>
    </source>
</evidence>
<dbReference type="PIRSF" id="PIRSF006336">
    <property type="entry name" value="B-gal"/>
    <property type="match status" value="1"/>
</dbReference>
<comment type="similarity">
    <text evidence="1">Belongs to the glycosyl hydrolase 35 family.</text>
</comment>
<evidence type="ECO:0000256" key="2">
    <source>
        <dbReference type="ARBA" id="ARBA00022801"/>
    </source>
</evidence>
<dbReference type="InterPro" id="IPR048913">
    <property type="entry name" value="BetaGal_gal-bd"/>
</dbReference>
<dbReference type="Gene3D" id="3.20.20.80">
    <property type="entry name" value="Glycosidases"/>
    <property type="match status" value="1"/>
</dbReference>
<dbReference type="Gene3D" id="2.60.120.260">
    <property type="entry name" value="Galactose-binding domain-like"/>
    <property type="match status" value="2"/>
</dbReference>
<dbReference type="InterPro" id="IPR031330">
    <property type="entry name" value="Gly_Hdrlase_35_cat"/>
</dbReference>
<reference evidence="7" key="1">
    <citation type="submission" date="2025-08" db="UniProtKB">
        <authorList>
            <consortium name="Ensembl"/>
        </authorList>
    </citation>
    <scope>IDENTIFICATION</scope>
</reference>
<dbReference type="Pfam" id="PF01301">
    <property type="entry name" value="Glyco_hydro_35"/>
    <property type="match status" value="2"/>
</dbReference>
<dbReference type="GO" id="GO:0004565">
    <property type="term" value="F:beta-galactosidase activity"/>
    <property type="evidence" value="ECO:0007669"/>
    <property type="project" value="InterPro"/>
</dbReference>
<dbReference type="SUPFAM" id="SSF49785">
    <property type="entry name" value="Galactose-binding domain-like"/>
    <property type="match status" value="1"/>
</dbReference>
<keyword evidence="8" id="KW-1185">Reference proteome</keyword>
<evidence type="ECO:0000259" key="4">
    <source>
        <dbReference type="Pfam" id="PF01301"/>
    </source>
</evidence>
<feature type="domain" description="Beta-galactosidase galactose-binding" evidence="6">
    <location>
        <begin position="471"/>
        <end position="530"/>
    </location>
</feature>
<dbReference type="PANTHER" id="PTHR23421">
    <property type="entry name" value="BETA-GALACTOSIDASE RELATED"/>
    <property type="match status" value="1"/>
</dbReference>
<feature type="domain" description="Glycoside hydrolase 35 catalytic" evidence="4">
    <location>
        <begin position="190"/>
        <end position="290"/>
    </location>
</feature>
<evidence type="ECO:0000256" key="1">
    <source>
        <dbReference type="ARBA" id="ARBA00009809"/>
    </source>
</evidence>
<reference evidence="7" key="2">
    <citation type="submission" date="2025-09" db="UniProtKB">
        <authorList>
            <consortium name="Ensembl"/>
        </authorList>
    </citation>
    <scope>IDENTIFICATION</scope>
</reference>
<keyword evidence="2" id="KW-0378">Hydrolase</keyword>
<keyword evidence="3" id="KW-0326">Glycosidase</keyword>
<organism evidence="7 8">
    <name type="scientific">Haplochromis burtoni</name>
    <name type="common">Burton's mouthbrooder</name>
    <name type="synonym">Chromis burtoni</name>
    <dbReference type="NCBI Taxonomy" id="8153"/>
    <lineage>
        <taxon>Eukaryota</taxon>
        <taxon>Metazoa</taxon>
        <taxon>Chordata</taxon>
        <taxon>Craniata</taxon>
        <taxon>Vertebrata</taxon>
        <taxon>Euteleostomi</taxon>
        <taxon>Actinopterygii</taxon>
        <taxon>Neopterygii</taxon>
        <taxon>Teleostei</taxon>
        <taxon>Neoteleostei</taxon>
        <taxon>Acanthomorphata</taxon>
        <taxon>Ovalentaria</taxon>
        <taxon>Cichlomorphae</taxon>
        <taxon>Cichliformes</taxon>
        <taxon>Cichlidae</taxon>
        <taxon>African cichlids</taxon>
        <taxon>Pseudocrenilabrinae</taxon>
        <taxon>Haplochromini</taxon>
        <taxon>Haplochromis</taxon>
    </lineage>
</organism>
<sequence>MNRVEGLRANSSQFTLERKPFLILGGSIHYFRVPRAYWEDRLLKMKACGLNTLTTYVPWNLHEPERGVFKFEDQLDLEAYLRLAASLGLWVILRPGPYICAEWDLGGLPSWLLRDPQMKLRTTYSGFTDAANSFFDEVIKKVVPHQVVFYEFTENVEALLSRGITELLLTSDNKDGLKLGGVKGGIVRLPQKPKMVMEYWSGWFDLWGGLHHVYTAEEMIPVVTEILKLDMSINLYMFHGGTNFGFMSGAFAVGLPAPKPMVTSYDYDAPLSEAGDYTNKYHLLRNLFSHYHTQPLPELPPVHERRAYQPAVIQQHISLWDSLRFTDKSERPVNMENLPVNNNNGQSYGYTLYETTITSGGALKSQNNVRDRALVFVDKHFVGVLDYTVQELAVPDGKGKRTLGLLVENCGRVNYGKTLDEQRKGLVGDILLNEHTLRDFNIHSLDMKPAFVNRLESAGHWMSMRHQPSFPGFFHSRLYVNGSPQDTFIKLPGWSKGVVFINGKNLGRYWSTGPQQTLYVPGPWLHRGDNQVIVFEEQETDGKIQFASSPDYGMTIDVQ</sequence>
<dbReference type="InterPro" id="IPR001944">
    <property type="entry name" value="Glycoside_Hdrlase_35"/>
</dbReference>